<organism evidence="1">
    <name type="scientific">marine sediment metagenome</name>
    <dbReference type="NCBI Taxonomy" id="412755"/>
    <lineage>
        <taxon>unclassified sequences</taxon>
        <taxon>metagenomes</taxon>
        <taxon>ecological metagenomes</taxon>
    </lineage>
</organism>
<sequence>MKQLMDDTWAIDADTDVIRCEDTGRYFLRQYQHEAPHDIRDSVSFDSRVEAEREYRAGNAVWEEWN</sequence>
<dbReference type="AlphaFoldDB" id="A0A0F8YDC8"/>
<comment type="caution">
    <text evidence="1">The sequence shown here is derived from an EMBL/GenBank/DDBJ whole genome shotgun (WGS) entry which is preliminary data.</text>
</comment>
<name>A0A0F8YDC8_9ZZZZ</name>
<reference evidence="1" key="1">
    <citation type="journal article" date="2015" name="Nature">
        <title>Complex archaea that bridge the gap between prokaryotes and eukaryotes.</title>
        <authorList>
            <person name="Spang A."/>
            <person name="Saw J.H."/>
            <person name="Jorgensen S.L."/>
            <person name="Zaremba-Niedzwiedzka K."/>
            <person name="Martijn J."/>
            <person name="Lind A.E."/>
            <person name="van Eijk R."/>
            <person name="Schleper C."/>
            <person name="Guy L."/>
            <person name="Ettema T.J."/>
        </authorList>
    </citation>
    <scope>NUCLEOTIDE SEQUENCE</scope>
</reference>
<protein>
    <submittedName>
        <fullName evidence="1">Uncharacterized protein</fullName>
    </submittedName>
</protein>
<proteinExistence type="predicted"/>
<accession>A0A0F8YDC8</accession>
<gene>
    <name evidence="1" type="ORF">LCGC14_3107730</name>
</gene>
<dbReference type="EMBL" id="LAZR01067164">
    <property type="protein sequence ID" value="KKK52159.1"/>
    <property type="molecule type" value="Genomic_DNA"/>
</dbReference>
<evidence type="ECO:0000313" key="1">
    <source>
        <dbReference type="EMBL" id="KKK52159.1"/>
    </source>
</evidence>